<accession>A0A9W7WZ18</accession>
<dbReference type="PRINTS" id="PR00888">
    <property type="entry name" value="SM22CALPONIN"/>
</dbReference>
<name>A0A9W7WZ18_TRIRA</name>
<dbReference type="SUPFAM" id="SSF47576">
    <property type="entry name" value="Calponin-homology domain, CH-domain"/>
    <property type="match status" value="1"/>
</dbReference>
<keyword evidence="2" id="KW-1185">Reference proteome</keyword>
<dbReference type="EMBL" id="JAFHDT010000004">
    <property type="protein sequence ID" value="KAI7810804.1"/>
    <property type="molecule type" value="Genomic_DNA"/>
</dbReference>
<gene>
    <name evidence="1" type="ORF">IRJ41_006730</name>
</gene>
<evidence type="ECO:0000313" key="1">
    <source>
        <dbReference type="EMBL" id="KAI7810804.1"/>
    </source>
</evidence>
<organism evidence="1 2">
    <name type="scientific">Triplophysa rosa</name>
    <name type="common">Cave loach</name>
    <dbReference type="NCBI Taxonomy" id="992332"/>
    <lineage>
        <taxon>Eukaryota</taxon>
        <taxon>Metazoa</taxon>
        <taxon>Chordata</taxon>
        <taxon>Craniata</taxon>
        <taxon>Vertebrata</taxon>
        <taxon>Euteleostomi</taxon>
        <taxon>Actinopterygii</taxon>
        <taxon>Neopterygii</taxon>
        <taxon>Teleostei</taxon>
        <taxon>Ostariophysi</taxon>
        <taxon>Cypriniformes</taxon>
        <taxon>Nemacheilidae</taxon>
        <taxon>Triplophysa</taxon>
    </lineage>
</organism>
<protein>
    <submittedName>
        <fullName evidence="1">Calponin-1-like</fullName>
    </submittedName>
</protein>
<dbReference type="AlphaFoldDB" id="A0A9W7WZ18"/>
<dbReference type="InterPro" id="IPR036872">
    <property type="entry name" value="CH_dom_sf"/>
</dbReference>
<proteinExistence type="predicted"/>
<sequence>MCSFGSLTAACLELAQKYDPQTEDAQRMWIYEVTGRAIPDNFMEGLKDGVLLCE</sequence>
<reference evidence="1" key="1">
    <citation type="submission" date="2021-02" db="EMBL/GenBank/DDBJ databases">
        <title>Comparative genomics reveals that relaxation of natural selection precedes convergent phenotypic evolution of cavefish.</title>
        <authorList>
            <person name="Peng Z."/>
        </authorList>
    </citation>
    <scope>NUCLEOTIDE SEQUENCE</scope>
    <source>
        <tissue evidence="1">Muscle</tissue>
    </source>
</reference>
<comment type="caution">
    <text evidence="1">The sequence shown here is derived from an EMBL/GenBank/DDBJ whole genome shotgun (WGS) entry which is preliminary data.</text>
</comment>
<dbReference type="InterPro" id="IPR003096">
    <property type="entry name" value="SM22_calponin"/>
</dbReference>
<evidence type="ECO:0000313" key="2">
    <source>
        <dbReference type="Proteomes" id="UP001059041"/>
    </source>
</evidence>
<dbReference type="Gene3D" id="1.10.418.10">
    <property type="entry name" value="Calponin-like domain"/>
    <property type="match status" value="1"/>
</dbReference>
<dbReference type="Proteomes" id="UP001059041">
    <property type="component" value="Linkage Group LG4"/>
</dbReference>